<dbReference type="RefSeq" id="WP_036863340.1">
    <property type="nucleotide sequence ID" value="NZ_JRNS01000237.1"/>
</dbReference>
<evidence type="ECO:0000259" key="1">
    <source>
        <dbReference type="Pfam" id="PF10592"/>
    </source>
</evidence>
<reference evidence="3 4" key="1">
    <citation type="submission" date="2014-07" db="EMBL/GenBank/DDBJ databases">
        <authorList>
            <person name="McCorrison J."/>
            <person name="Sanka R."/>
            <person name="Torralba M."/>
            <person name="Gillis M."/>
            <person name="Haft D.H."/>
            <person name="Methe B."/>
            <person name="Sutton G."/>
            <person name="Nelson K.E."/>
        </authorList>
    </citation>
    <scope>NUCLEOTIDE SEQUENCE [LARGE SCALE GENOMIC DNA]</scope>
    <source>
        <strain evidence="3 4">DNF00666</strain>
    </source>
</reference>
<evidence type="ECO:0008006" key="5">
    <source>
        <dbReference type="Google" id="ProtNLM"/>
    </source>
</evidence>
<dbReference type="Proteomes" id="UP000029578">
    <property type="component" value="Unassembled WGS sequence"/>
</dbReference>
<dbReference type="InterPro" id="IPR055101">
    <property type="entry name" value="AIPR_N"/>
</dbReference>
<feature type="domain" description="Abortive infection phage resistance protein N-terminal" evidence="2">
    <location>
        <begin position="29"/>
        <end position="188"/>
    </location>
</feature>
<dbReference type="EMBL" id="JRNS01000237">
    <property type="protein sequence ID" value="KGF51000.1"/>
    <property type="molecule type" value="Genomic_DNA"/>
</dbReference>
<evidence type="ECO:0000313" key="4">
    <source>
        <dbReference type="Proteomes" id="UP000029578"/>
    </source>
</evidence>
<protein>
    <recommendedName>
        <fullName evidence="5">AIPR protein</fullName>
    </recommendedName>
</protein>
<proteinExistence type="predicted"/>
<comment type="caution">
    <text evidence="3">The sequence shown here is derived from an EMBL/GenBank/DDBJ whole genome shotgun (WGS) entry which is preliminary data.</text>
</comment>
<dbReference type="AlphaFoldDB" id="A0A096AW27"/>
<name>A0A096AW27_9BACT</name>
<gene>
    <name evidence="3" type="ORF">HMPREF0661_04005</name>
</gene>
<evidence type="ECO:0000259" key="2">
    <source>
        <dbReference type="Pfam" id="PF22879"/>
    </source>
</evidence>
<dbReference type="Pfam" id="PF22879">
    <property type="entry name" value="AIPR_N"/>
    <property type="match status" value="1"/>
</dbReference>
<dbReference type="InterPro" id="IPR018891">
    <property type="entry name" value="AIPR_C"/>
</dbReference>
<feature type="domain" description="Abortive phage infection protein C-terminal" evidence="1">
    <location>
        <begin position="247"/>
        <end position="574"/>
    </location>
</feature>
<accession>A0A096AW27</accession>
<sequence>MDIEEYRQQFIDELRFNAEHEGTEPETQFIEKTLNDLEEVGELNDPIPMSVEMRGSKNRILAFDAYAYDEADGALVLIASDFTNQRDTAPTLTNTRIEELYGRMLNFVEESVQGNISKYCDDSDSALLIANEFRQKIGKGMLSTDILRFKFFIISNATLSKQVKNLSKPDLLERPVELNVWTLERFFQTFASNSSEIIEIDTADFDCQGIQCLKADLGQGSEYDAYLGIVPGKFLADIYLKYGSKLLQGNVRAFLSVRGKVNKGIRDTIINHPENFFTFNNGIAVVARSVTFSPDGSRIVHFKDPQIINGGQTTASLANAIIKKEARYGMDTLFVPMKLTVLNVESDMSEEQVEQYNTITKTISQCANSQNAVSDADFFSNHPFHVMMEKLSRKVMAPPVDGNPFQTIWFYERSRGKWEQEQMKLTVAQKKKFCEMHPKNQVIKKEKLAKCYNAVLLHPNQVCQSSAINFNRFASFIEKIYEEQRDSINENFFKKCVSSVILFDSLDSLVGKASWYPKGGNKAQIVPYTISKLMTLIPKDCDLDWHYIWQKQSLYPELAEELIKLAYVTHNFLIDQANGGIVRTISRTQTVWKNFQDYKYTLSDKFIETLASMAANKAVAQSAKKAHKFNSDIDASVEVFRLGAQYWMKVYKDLVKETILSYGDCSFIKGIADYITRGNLPSSSQCKRLLKIVAKAEDKGYIMPN</sequence>
<organism evidence="3 4">
    <name type="scientific">Prevotella melaninogenica DNF00666</name>
    <dbReference type="NCBI Taxonomy" id="1401073"/>
    <lineage>
        <taxon>Bacteria</taxon>
        <taxon>Pseudomonadati</taxon>
        <taxon>Bacteroidota</taxon>
        <taxon>Bacteroidia</taxon>
        <taxon>Bacteroidales</taxon>
        <taxon>Prevotellaceae</taxon>
        <taxon>Prevotella</taxon>
    </lineage>
</organism>
<evidence type="ECO:0000313" key="3">
    <source>
        <dbReference type="EMBL" id="KGF51000.1"/>
    </source>
</evidence>
<dbReference type="Pfam" id="PF10592">
    <property type="entry name" value="AIPR"/>
    <property type="match status" value="1"/>
</dbReference>